<dbReference type="Pfam" id="PF03061">
    <property type="entry name" value="4HBT"/>
    <property type="match status" value="2"/>
</dbReference>
<dbReference type="EMBL" id="NEXF01000151">
    <property type="protein sequence ID" value="PSO07994.1"/>
    <property type="molecule type" value="Genomic_DNA"/>
</dbReference>
<dbReference type="Gene3D" id="3.10.129.10">
    <property type="entry name" value="Hotdog Thioesterase"/>
    <property type="match status" value="2"/>
</dbReference>
<dbReference type="PANTHER" id="PTHR11049">
    <property type="entry name" value="ACYL COENZYME A THIOESTER HYDROLASE"/>
    <property type="match status" value="1"/>
</dbReference>
<sequence>MYEKQSLSLKSTAVETLHIVNPGDANPLGILHGGRMMDWLVSTATLSATRLTRGNCVLGYLDNVFFINPVHVGDRVFVRAWIEYVGRSSLEVAVKALAEGEESTKSSLTTYSHMTFVAVDPRGEPRPIPLKLEPTQDERKEYLEAEERYTKRKNLLADRKQRTMDVEPYAADSDWKFELSRIVFQDDAIYGDLMFGGRLLRLLDEVTGSLATRYCGGTCVTGSVDEMAFYYPIRVGDILDVTVALNYVGHSSMEIGAKVIVESPYTGSRHHAATAYYTFVHVDESGRPQPVPTYTPKSKGEIERWKQAEKRVDARRKKVERFKQEVKEAQPQR</sequence>
<dbReference type="InterPro" id="IPR029069">
    <property type="entry name" value="HotDog_dom_sf"/>
</dbReference>
<dbReference type="GO" id="GO:0005829">
    <property type="term" value="C:cytosol"/>
    <property type="evidence" value="ECO:0007669"/>
    <property type="project" value="TreeGrafter"/>
</dbReference>
<feature type="region of interest" description="Disordered" evidence="2">
    <location>
        <begin position="287"/>
        <end position="310"/>
    </location>
</feature>
<dbReference type="GO" id="GO:0052816">
    <property type="term" value="F:long-chain fatty acyl-CoA hydrolase activity"/>
    <property type="evidence" value="ECO:0007669"/>
    <property type="project" value="TreeGrafter"/>
</dbReference>
<dbReference type="AlphaFoldDB" id="A0A2R6CAS7"/>
<dbReference type="InterPro" id="IPR006683">
    <property type="entry name" value="Thioestr_dom"/>
</dbReference>
<dbReference type="InterPro" id="IPR040170">
    <property type="entry name" value="Cytosol_ACT"/>
</dbReference>
<dbReference type="PANTHER" id="PTHR11049:SF16">
    <property type="entry name" value="PROTEIN VDLD"/>
    <property type="match status" value="1"/>
</dbReference>
<proteinExistence type="predicted"/>
<name>A0A2R6CAS7_9ARCH</name>
<dbReference type="Proteomes" id="UP000242015">
    <property type="component" value="Unassembled WGS sequence"/>
</dbReference>
<evidence type="ECO:0000256" key="2">
    <source>
        <dbReference type="SAM" id="MobiDB-lite"/>
    </source>
</evidence>
<dbReference type="GO" id="GO:0006637">
    <property type="term" value="P:acyl-CoA metabolic process"/>
    <property type="evidence" value="ECO:0007669"/>
    <property type="project" value="TreeGrafter"/>
</dbReference>
<evidence type="ECO:0000259" key="3">
    <source>
        <dbReference type="PROSITE" id="PS51770"/>
    </source>
</evidence>
<feature type="domain" description="HotDog ACOT-type" evidence="3">
    <location>
        <begin position="10"/>
        <end position="122"/>
    </location>
</feature>
<feature type="domain" description="HotDog ACOT-type" evidence="3">
    <location>
        <begin position="173"/>
        <end position="285"/>
    </location>
</feature>
<protein>
    <recommendedName>
        <fullName evidence="3">HotDog ACOT-type domain-containing protein</fullName>
    </recommendedName>
</protein>
<feature type="compositionally biased region" description="Basic and acidic residues" evidence="2">
    <location>
        <begin position="298"/>
        <end position="310"/>
    </location>
</feature>
<evidence type="ECO:0000313" key="4">
    <source>
        <dbReference type="EMBL" id="PSO07994.1"/>
    </source>
</evidence>
<dbReference type="CDD" id="cd03442">
    <property type="entry name" value="BFIT_BACH"/>
    <property type="match status" value="2"/>
</dbReference>
<comment type="caution">
    <text evidence="4">The sequence shown here is derived from an EMBL/GenBank/DDBJ whole genome shotgun (WGS) entry which is preliminary data.</text>
</comment>
<dbReference type="InterPro" id="IPR033120">
    <property type="entry name" value="HOTDOG_ACOT"/>
</dbReference>
<dbReference type="PROSITE" id="PS51770">
    <property type="entry name" value="HOTDOG_ACOT"/>
    <property type="match status" value="2"/>
</dbReference>
<evidence type="ECO:0000256" key="1">
    <source>
        <dbReference type="ARBA" id="ARBA00022801"/>
    </source>
</evidence>
<evidence type="ECO:0000313" key="5">
    <source>
        <dbReference type="Proteomes" id="UP000242015"/>
    </source>
</evidence>
<keyword evidence="1" id="KW-0378">Hydrolase</keyword>
<organism evidence="4 5">
    <name type="scientific">Candidatus Marsarchaeota G2 archaeon BE_D</name>
    <dbReference type="NCBI Taxonomy" id="1978158"/>
    <lineage>
        <taxon>Archaea</taxon>
        <taxon>Candidatus Marsarchaeota</taxon>
        <taxon>Candidatus Marsarchaeota group 2</taxon>
    </lineage>
</organism>
<accession>A0A2R6CAS7</accession>
<dbReference type="SUPFAM" id="SSF54637">
    <property type="entry name" value="Thioesterase/thiol ester dehydrase-isomerase"/>
    <property type="match status" value="2"/>
</dbReference>
<reference evidence="4 5" key="1">
    <citation type="submission" date="2017-04" db="EMBL/GenBank/DDBJ databases">
        <title>Novel microbial lineages endemic to geothermal iron-oxide mats fill important gaps in the evolutionary history of Archaea.</title>
        <authorList>
            <person name="Jay Z.J."/>
            <person name="Beam J.P."/>
            <person name="Dlakic M."/>
            <person name="Rusch D.B."/>
            <person name="Kozubal M.A."/>
            <person name="Inskeep W.P."/>
        </authorList>
    </citation>
    <scope>NUCLEOTIDE SEQUENCE [LARGE SCALE GENOMIC DNA]</scope>
    <source>
        <strain evidence="4">BE_D</strain>
    </source>
</reference>
<gene>
    <name evidence="4" type="ORF">B9Q04_07880</name>
</gene>